<dbReference type="EMBL" id="ASGP02000001">
    <property type="protein sequence ID" value="KAH9527079.1"/>
    <property type="molecule type" value="Genomic_DNA"/>
</dbReference>
<keyword evidence="2" id="KW-1185">Reference proteome</keyword>
<reference evidence="1" key="2">
    <citation type="journal article" date="2022" name="Res Sq">
        <title>Comparative Genomics Reveals Insights into the Divergent Evolution of Astigmatic Mites and Household Pest Adaptations.</title>
        <authorList>
            <person name="Xiong Q."/>
            <person name="Wan A.T.-Y."/>
            <person name="Liu X.-Y."/>
            <person name="Fung C.S.-H."/>
            <person name="Xiao X."/>
            <person name="Malainual N."/>
            <person name="Hou J."/>
            <person name="Wang L."/>
            <person name="Wang M."/>
            <person name="Yang K."/>
            <person name="Cui Y."/>
            <person name="Leung E."/>
            <person name="Nong W."/>
            <person name="Shin S.-K."/>
            <person name="Au S."/>
            <person name="Jeong K.Y."/>
            <person name="Chew F.T."/>
            <person name="Hui J."/>
            <person name="Leung T.F."/>
            <person name="Tungtrongchitr A."/>
            <person name="Zhong N."/>
            <person name="Liu Z."/>
            <person name="Tsui S."/>
        </authorList>
    </citation>
    <scope>NUCLEOTIDE SEQUENCE</scope>
    <source>
        <strain evidence="1">Derf</strain>
        <tissue evidence="1">Whole organism</tissue>
    </source>
</reference>
<dbReference type="Proteomes" id="UP000790347">
    <property type="component" value="Unassembled WGS sequence"/>
</dbReference>
<sequence>MESNNERKKMKIDIDISVVMVRRQTIQYEDEDDDDDLFAGNLLASRHTHESSSSSLLSYDPIELN</sequence>
<accession>A0A922L926</accession>
<evidence type="ECO:0000313" key="1">
    <source>
        <dbReference type="EMBL" id="KAH9527079.1"/>
    </source>
</evidence>
<evidence type="ECO:0000313" key="2">
    <source>
        <dbReference type="Proteomes" id="UP000790347"/>
    </source>
</evidence>
<organism evidence="1 2">
    <name type="scientific">Dermatophagoides farinae</name>
    <name type="common">American house dust mite</name>
    <dbReference type="NCBI Taxonomy" id="6954"/>
    <lineage>
        <taxon>Eukaryota</taxon>
        <taxon>Metazoa</taxon>
        <taxon>Ecdysozoa</taxon>
        <taxon>Arthropoda</taxon>
        <taxon>Chelicerata</taxon>
        <taxon>Arachnida</taxon>
        <taxon>Acari</taxon>
        <taxon>Acariformes</taxon>
        <taxon>Sarcoptiformes</taxon>
        <taxon>Astigmata</taxon>
        <taxon>Psoroptidia</taxon>
        <taxon>Analgoidea</taxon>
        <taxon>Pyroglyphidae</taxon>
        <taxon>Dermatophagoidinae</taxon>
        <taxon>Dermatophagoides</taxon>
    </lineage>
</organism>
<proteinExistence type="predicted"/>
<name>A0A922L926_DERFA</name>
<gene>
    <name evidence="1" type="ORF">DERF_001123</name>
</gene>
<comment type="caution">
    <text evidence="1">The sequence shown here is derived from an EMBL/GenBank/DDBJ whole genome shotgun (WGS) entry which is preliminary data.</text>
</comment>
<dbReference type="AlphaFoldDB" id="A0A922L926"/>
<reference evidence="1" key="1">
    <citation type="submission" date="2013-05" db="EMBL/GenBank/DDBJ databases">
        <authorList>
            <person name="Yim A.K.Y."/>
            <person name="Chan T.F."/>
            <person name="Ji K.M."/>
            <person name="Liu X.Y."/>
            <person name="Zhou J.W."/>
            <person name="Li R.Q."/>
            <person name="Yang K.Y."/>
            <person name="Li J."/>
            <person name="Li M."/>
            <person name="Law P.T.W."/>
            <person name="Wu Y.L."/>
            <person name="Cai Z.L."/>
            <person name="Qin H."/>
            <person name="Bao Y."/>
            <person name="Leung R.K.K."/>
            <person name="Ng P.K.S."/>
            <person name="Zou J."/>
            <person name="Zhong X.J."/>
            <person name="Ran P.X."/>
            <person name="Zhong N.S."/>
            <person name="Liu Z.G."/>
            <person name="Tsui S.K.W."/>
        </authorList>
    </citation>
    <scope>NUCLEOTIDE SEQUENCE</scope>
    <source>
        <strain evidence="1">Derf</strain>
        <tissue evidence="1">Whole organism</tissue>
    </source>
</reference>
<protein>
    <submittedName>
        <fullName evidence="1">Uncharacterized protein</fullName>
    </submittedName>
</protein>